<reference evidence="2 3" key="1">
    <citation type="submission" date="2015-01" db="EMBL/GenBank/DDBJ databases">
        <authorList>
            <person name="Aslett A.Martin."/>
            <person name="De Silva Nishadi"/>
        </authorList>
    </citation>
    <scope>NUCLEOTIDE SEQUENCE [LARGE SCALE GENOMIC DNA]</scope>
    <source>
        <strain evidence="2 3">R28058</strain>
    </source>
</reference>
<feature type="domain" description="Nitrogenase/oxidoreductase component 1" evidence="1">
    <location>
        <begin position="32"/>
        <end position="387"/>
    </location>
</feature>
<evidence type="ECO:0000259" key="1">
    <source>
        <dbReference type="Pfam" id="PF00148"/>
    </source>
</evidence>
<dbReference type="PANTHER" id="PTHR42846">
    <property type="entry name" value="NI-SIROHYDROCHLORIN A,C-DIAMIDE REDUCTIVE CYCLASE COMPLEX, COMPONENT CFBD"/>
    <property type="match status" value="1"/>
</dbReference>
<dbReference type="PANTHER" id="PTHR42846:SF1">
    <property type="entry name" value="NI-SIROHYDROCHLORIN A,C-DIAMIDE REDUCTIVE CYCLASE COMPLEX, COMPONENT CFBD"/>
    <property type="match status" value="1"/>
</dbReference>
<dbReference type="Gene3D" id="3.40.50.12380">
    <property type="entry name" value="Nitrogenase MoFe cofactor biosynthesis protein NifE, C-terminal"/>
    <property type="match status" value="1"/>
</dbReference>
<dbReference type="InterPro" id="IPR000510">
    <property type="entry name" value="Nase/OxRdtase_comp1"/>
</dbReference>
<proteinExistence type="predicted"/>
<accession>A0A0C7R1G3</accession>
<dbReference type="InterPro" id="IPR052673">
    <property type="entry name" value="Ni-siroh_cyclase_CfbD"/>
</dbReference>
<evidence type="ECO:0000313" key="2">
    <source>
        <dbReference type="EMBL" id="CEQ02635.1"/>
    </source>
</evidence>
<keyword evidence="2" id="KW-0560">Oxidoreductase</keyword>
<dbReference type="CDD" id="cd00316">
    <property type="entry name" value="Oxidoreductase_nitrogenase"/>
    <property type="match status" value="1"/>
</dbReference>
<sequence length="429" mass="48859">MYSLDVLNKLDEINDDKDIKSLSHAIFPGTHCPLFGVALTASYIKNMPLIVVGTSECTYYTKNFAYHRQKGKDSVYSIALKEKDIVFGAQKKVEKAIKQIIEIENPDAIMIVTTCVPELIGEDYSSIEYSLSEEVDIPIFVVNTEHFKCNSHIPGMTRALKSLGSAMKKSDLKEGINILGHRQSEVEKTELVKLLKDQGIKINTVIPSKCDIEDIKNATSAKLNIVTDMIALDLAEYMKNKFDIDYIYFDKHMNKEIIFKNYEKLSEILGINLNEKLEKERKIYDELFLTLSEILKDKKLIYGNTPMMAFETVDFLSDLGAIPVFVQVRELYEQDKTFKDNLIKKGHNPYISRIANIAPLRHLYDTIGANIYIGHENPMLLKEKGLMQITLDSHAQKIGYELPIGMMKDLIKLFEMKKEHKGGMMHGGL</sequence>
<evidence type="ECO:0000313" key="3">
    <source>
        <dbReference type="Proteomes" id="UP000049127"/>
    </source>
</evidence>
<dbReference type="OrthoDB" id="495776at2"/>
<gene>
    <name evidence="2" type="primary">nifE1</name>
    <name evidence="2" type="ORF">R28058_03681</name>
</gene>
<name>A0A0C7R1G3_PARSO</name>
<protein>
    <submittedName>
        <fullName evidence="2">Nitrogenase iron-molybdenum cofactor biosynthesis protein NifE</fullName>
        <ecNumber evidence="2">1.18.6.1</ecNumber>
    </submittedName>
</protein>
<dbReference type="Gene3D" id="3.40.50.1980">
    <property type="entry name" value="Nitrogenase molybdenum iron protein domain"/>
    <property type="match status" value="1"/>
</dbReference>
<dbReference type="SUPFAM" id="SSF53807">
    <property type="entry name" value="Helical backbone' metal receptor"/>
    <property type="match status" value="1"/>
</dbReference>
<dbReference type="Pfam" id="PF00148">
    <property type="entry name" value="Oxidored_nitro"/>
    <property type="match status" value="1"/>
</dbReference>
<dbReference type="EMBL" id="CEKZ01000003">
    <property type="protein sequence ID" value="CEQ02635.1"/>
    <property type="molecule type" value="Genomic_DNA"/>
</dbReference>
<dbReference type="RefSeq" id="WP_055341305.1">
    <property type="nucleotide sequence ID" value="NZ_CDNI01000003.1"/>
</dbReference>
<organism evidence="2 3">
    <name type="scientific">Paraclostridium sordellii</name>
    <name type="common">Clostridium sordellii</name>
    <dbReference type="NCBI Taxonomy" id="1505"/>
    <lineage>
        <taxon>Bacteria</taxon>
        <taxon>Bacillati</taxon>
        <taxon>Bacillota</taxon>
        <taxon>Clostridia</taxon>
        <taxon>Peptostreptococcales</taxon>
        <taxon>Peptostreptococcaceae</taxon>
        <taxon>Paraclostridium</taxon>
    </lineage>
</organism>
<dbReference type="AlphaFoldDB" id="A0A0C7R1G3"/>
<dbReference type="Proteomes" id="UP000049127">
    <property type="component" value="Unassembled WGS sequence"/>
</dbReference>
<dbReference type="EC" id="1.18.6.1" evidence="2"/>
<dbReference type="GO" id="GO:0016163">
    <property type="term" value="F:nitrogenase activity"/>
    <property type="evidence" value="ECO:0007669"/>
    <property type="project" value="UniProtKB-EC"/>
</dbReference>